<dbReference type="GO" id="GO:0005829">
    <property type="term" value="C:cytosol"/>
    <property type="evidence" value="ECO:0007669"/>
    <property type="project" value="TreeGrafter"/>
</dbReference>
<dbReference type="Pfam" id="PF07722">
    <property type="entry name" value="Peptidase_C26"/>
    <property type="match status" value="1"/>
</dbReference>
<gene>
    <name evidence="1" type="ORF">CLMAG_56540</name>
</gene>
<dbReference type="FunFam" id="3.40.50.880:FF:000030">
    <property type="entry name" value="Gamma-glutamyl-gamma-aminobutyrate hydrolase PuuD"/>
    <property type="match status" value="1"/>
</dbReference>
<dbReference type="PROSITE" id="PS51273">
    <property type="entry name" value="GATASE_TYPE_1"/>
    <property type="match status" value="1"/>
</dbReference>
<dbReference type="STRING" id="1121326.CLMAG_56540"/>
<proteinExistence type="predicted"/>
<keyword evidence="2" id="KW-1185">Reference proteome</keyword>
<dbReference type="InterPro" id="IPR029062">
    <property type="entry name" value="Class_I_gatase-like"/>
</dbReference>
<name>A0A162QTY1_9CLOT</name>
<dbReference type="EMBL" id="LWAE01000012">
    <property type="protein sequence ID" value="KZL88963.1"/>
    <property type="molecule type" value="Genomic_DNA"/>
</dbReference>
<sequence>MDRPLVGIIGNLLIDQGGMFPGYERAYVNNDYVQTVAMAGGIPFILPLISDYESIKRQIESMDALIISGGYDVNPLIYGEEPIQQQGFLCPERDEYDIKVIKIALELKKPILGICRGLQILNAALGGTLYQDTSIIEESYIKHHQDSRPDVPSHTVNVIKGTKLYEILGERTFTNSFHHQAIKELASGFKVSAKAKDGVIEAIEKEEGFIIGVQWHPEMMAKKDPKMLNLFKELLNNVRGKNNGR</sequence>
<organism evidence="1 2">
    <name type="scientific">Clostridium magnum DSM 2767</name>
    <dbReference type="NCBI Taxonomy" id="1121326"/>
    <lineage>
        <taxon>Bacteria</taxon>
        <taxon>Bacillati</taxon>
        <taxon>Bacillota</taxon>
        <taxon>Clostridia</taxon>
        <taxon>Eubacteriales</taxon>
        <taxon>Clostridiaceae</taxon>
        <taxon>Clostridium</taxon>
    </lineage>
</organism>
<protein>
    <submittedName>
        <fullName evidence="1">Putative glutamine amidotransferasec</fullName>
        <ecNumber evidence="1">2.4.2.-</ecNumber>
    </submittedName>
</protein>
<dbReference type="PANTHER" id="PTHR43235">
    <property type="entry name" value="GLUTAMINE AMIDOTRANSFERASE PB2B2.05-RELATED"/>
    <property type="match status" value="1"/>
</dbReference>
<dbReference type="Gene3D" id="3.40.50.880">
    <property type="match status" value="1"/>
</dbReference>
<dbReference type="InterPro" id="IPR011697">
    <property type="entry name" value="Peptidase_C26"/>
</dbReference>
<comment type="caution">
    <text evidence="1">The sequence shown here is derived from an EMBL/GenBank/DDBJ whole genome shotgun (WGS) entry which is preliminary data.</text>
</comment>
<keyword evidence="1" id="KW-0328">Glycosyltransferase</keyword>
<keyword evidence="1" id="KW-0808">Transferase</keyword>
<dbReference type="GO" id="GO:0006598">
    <property type="term" value="P:polyamine catabolic process"/>
    <property type="evidence" value="ECO:0007669"/>
    <property type="project" value="TreeGrafter"/>
</dbReference>
<evidence type="ECO:0000313" key="1">
    <source>
        <dbReference type="EMBL" id="KZL88963.1"/>
    </source>
</evidence>
<dbReference type="PANTHER" id="PTHR43235:SF1">
    <property type="entry name" value="GLUTAMINE AMIDOTRANSFERASE PB2B2.05-RELATED"/>
    <property type="match status" value="1"/>
</dbReference>
<dbReference type="SUPFAM" id="SSF52317">
    <property type="entry name" value="Class I glutamine amidotransferase-like"/>
    <property type="match status" value="1"/>
</dbReference>
<dbReference type="OrthoDB" id="9813383at2"/>
<dbReference type="GO" id="GO:0033969">
    <property type="term" value="F:gamma-glutamyl-gamma-aminobutyrate hydrolase activity"/>
    <property type="evidence" value="ECO:0007669"/>
    <property type="project" value="TreeGrafter"/>
</dbReference>
<dbReference type="RefSeq" id="WP_066630165.1">
    <property type="nucleotide sequence ID" value="NZ_FQXL01000065.1"/>
</dbReference>
<dbReference type="Proteomes" id="UP000076603">
    <property type="component" value="Unassembled WGS sequence"/>
</dbReference>
<dbReference type="GO" id="GO:0016757">
    <property type="term" value="F:glycosyltransferase activity"/>
    <property type="evidence" value="ECO:0007669"/>
    <property type="project" value="UniProtKB-KW"/>
</dbReference>
<dbReference type="PATRIC" id="fig|1121326.3.peg.5716"/>
<dbReference type="InterPro" id="IPR044668">
    <property type="entry name" value="PuuD-like"/>
</dbReference>
<dbReference type="EC" id="2.4.2.-" evidence="1"/>
<reference evidence="1 2" key="1">
    <citation type="submission" date="2016-04" db="EMBL/GenBank/DDBJ databases">
        <title>Genome sequence of Clostridium magnum DSM 2767.</title>
        <authorList>
            <person name="Poehlein A."/>
            <person name="Uhlig R."/>
            <person name="Fischer R."/>
            <person name="Bahl H."/>
            <person name="Daniel R."/>
        </authorList>
    </citation>
    <scope>NUCLEOTIDE SEQUENCE [LARGE SCALE GENOMIC DNA]</scope>
    <source>
        <strain evidence="1 2">DSM 2767</strain>
    </source>
</reference>
<accession>A0A162QTY1</accession>
<dbReference type="AlphaFoldDB" id="A0A162QTY1"/>
<keyword evidence="1" id="KW-0315">Glutamine amidotransferase</keyword>
<evidence type="ECO:0000313" key="2">
    <source>
        <dbReference type="Proteomes" id="UP000076603"/>
    </source>
</evidence>
<dbReference type="CDD" id="cd01745">
    <property type="entry name" value="GATase1_2"/>
    <property type="match status" value="1"/>
</dbReference>